<dbReference type="EMBL" id="CAJVPT010004505">
    <property type="protein sequence ID" value="CAG8508939.1"/>
    <property type="molecule type" value="Genomic_DNA"/>
</dbReference>
<gene>
    <name evidence="1" type="ORF">ACOLOM_LOCUS3130</name>
</gene>
<comment type="caution">
    <text evidence="1">The sequence shown here is derived from an EMBL/GenBank/DDBJ whole genome shotgun (WGS) entry which is preliminary data.</text>
</comment>
<accession>A0ACA9L4U7</accession>
<evidence type="ECO:0000313" key="1">
    <source>
        <dbReference type="EMBL" id="CAG8508939.1"/>
    </source>
</evidence>
<proteinExistence type="predicted"/>
<keyword evidence="2" id="KW-1185">Reference proteome</keyword>
<name>A0ACA9L4U7_9GLOM</name>
<dbReference type="Proteomes" id="UP000789525">
    <property type="component" value="Unassembled WGS sequence"/>
</dbReference>
<evidence type="ECO:0000313" key="2">
    <source>
        <dbReference type="Proteomes" id="UP000789525"/>
    </source>
</evidence>
<reference evidence="1" key="1">
    <citation type="submission" date="2021-06" db="EMBL/GenBank/DDBJ databases">
        <authorList>
            <person name="Kallberg Y."/>
            <person name="Tangrot J."/>
            <person name="Rosling A."/>
        </authorList>
    </citation>
    <scope>NUCLEOTIDE SEQUENCE</scope>
    <source>
        <strain evidence="1">CL356</strain>
    </source>
</reference>
<protein>
    <submittedName>
        <fullName evidence="1">5728_t:CDS:1</fullName>
    </submittedName>
</protein>
<sequence length="196" mass="21801">MNRIRNAFGILGYPRETTFITGTAGFLVGSAVIGLKSPRAILSEGEKPTKLSIYDDPKPDIVLVESPSRLEQSIRQSRIRIAQSHRIRDIKDKWIEVEQNTERTVKEVIAPDERVKPEILYIAVAGLAGTIVARNPSYYFIPQTTRNIAVKIREYEGRSPELTKAHESISNLVKGSKSKINSTIGGLKGGQSEEKK</sequence>
<organism evidence="1 2">
    <name type="scientific">Acaulospora colombiana</name>
    <dbReference type="NCBI Taxonomy" id="27376"/>
    <lineage>
        <taxon>Eukaryota</taxon>
        <taxon>Fungi</taxon>
        <taxon>Fungi incertae sedis</taxon>
        <taxon>Mucoromycota</taxon>
        <taxon>Glomeromycotina</taxon>
        <taxon>Glomeromycetes</taxon>
        <taxon>Diversisporales</taxon>
        <taxon>Acaulosporaceae</taxon>
        <taxon>Acaulospora</taxon>
    </lineage>
</organism>